<comment type="similarity">
    <text evidence="1">Belongs to the ABC transporter superfamily.</text>
</comment>
<dbReference type="EMBL" id="JASOOY020000002">
    <property type="protein sequence ID" value="MEO3716080.1"/>
    <property type="molecule type" value="Genomic_DNA"/>
</dbReference>
<dbReference type="Gene3D" id="3.40.50.300">
    <property type="entry name" value="P-loop containing nucleotide triphosphate hydrolases"/>
    <property type="match status" value="1"/>
</dbReference>
<name>A0AAW9SUN1_CORAY</name>
<comment type="caution">
    <text evidence="6">The sequence shown here is derived from an EMBL/GenBank/DDBJ whole genome shotgun (WGS) entry which is preliminary data.</text>
</comment>
<dbReference type="PANTHER" id="PTHR42734:SF5">
    <property type="entry name" value="IRON TRANSPORT SYSTEM ATP-BINDING PROTEIN HI_0361-RELATED"/>
    <property type="match status" value="1"/>
</dbReference>
<dbReference type="PROSITE" id="PS50893">
    <property type="entry name" value="ABC_TRANSPORTER_2"/>
    <property type="match status" value="1"/>
</dbReference>
<keyword evidence="4 6" id="KW-0067">ATP-binding</keyword>
<evidence type="ECO:0000259" key="5">
    <source>
        <dbReference type="PROSITE" id="PS50893"/>
    </source>
</evidence>
<organism evidence="6 7">
    <name type="scientific">Corynebacterium amycolatum</name>
    <dbReference type="NCBI Taxonomy" id="43765"/>
    <lineage>
        <taxon>Bacteria</taxon>
        <taxon>Bacillati</taxon>
        <taxon>Actinomycetota</taxon>
        <taxon>Actinomycetes</taxon>
        <taxon>Mycobacteriales</taxon>
        <taxon>Corynebacteriaceae</taxon>
        <taxon>Corynebacterium</taxon>
    </lineage>
</organism>
<accession>A0AAW9SUN1</accession>
<dbReference type="PROSITE" id="PS00211">
    <property type="entry name" value="ABC_TRANSPORTER_1"/>
    <property type="match status" value="1"/>
</dbReference>
<evidence type="ECO:0000313" key="7">
    <source>
        <dbReference type="Proteomes" id="UP001223646"/>
    </source>
</evidence>
<evidence type="ECO:0000256" key="2">
    <source>
        <dbReference type="ARBA" id="ARBA00022448"/>
    </source>
</evidence>
<dbReference type="InterPro" id="IPR050153">
    <property type="entry name" value="Metal_Ion_Import_ABC"/>
</dbReference>
<dbReference type="RefSeq" id="WP_070566429.1">
    <property type="nucleotide sequence ID" value="NZ_JASOOY020000002.1"/>
</dbReference>
<proteinExistence type="inferred from homology"/>
<dbReference type="SMART" id="SM00382">
    <property type="entry name" value="AAA"/>
    <property type="match status" value="1"/>
</dbReference>
<evidence type="ECO:0000256" key="1">
    <source>
        <dbReference type="ARBA" id="ARBA00005417"/>
    </source>
</evidence>
<dbReference type="InterPro" id="IPR003593">
    <property type="entry name" value="AAA+_ATPase"/>
</dbReference>
<dbReference type="GO" id="GO:0005524">
    <property type="term" value="F:ATP binding"/>
    <property type="evidence" value="ECO:0007669"/>
    <property type="project" value="UniProtKB-KW"/>
</dbReference>
<evidence type="ECO:0000313" key="6">
    <source>
        <dbReference type="EMBL" id="MEO3716080.1"/>
    </source>
</evidence>
<gene>
    <name evidence="6" type="ORF">QP460_000530</name>
</gene>
<feature type="domain" description="ABC transporter" evidence="5">
    <location>
        <begin position="16"/>
        <end position="230"/>
    </location>
</feature>
<keyword evidence="3" id="KW-0547">Nucleotide-binding</keyword>
<keyword evidence="2" id="KW-0813">Transport</keyword>
<dbReference type="SUPFAM" id="SSF52540">
    <property type="entry name" value="P-loop containing nucleoside triphosphate hydrolases"/>
    <property type="match status" value="1"/>
</dbReference>
<dbReference type="InterPro" id="IPR003439">
    <property type="entry name" value="ABC_transporter-like_ATP-bd"/>
</dbReference>
<dbReference type="Proteomes" id="UP001223646">
    <property type="component" value="Unassembled WGS sequence"/>
</dbReference>
<evidence type="ECO:0000256" key="3">
    <source>
        <dbReference type="ARBA" id="ARBA00022741"/>
    </source>
</evidence>
<reference evidence="6" key="2">
    <citation type="submission" date="2024-05" db="EMBL/GenBank/DDBJ databases">
        <authorList>
            <person name="Wolfe A."/>
        </authorList>
    </citation>
    <scope>NUCLEOTIDE SEQUENCE</scope>
    <source>
        <strain evidence="6">UMB1064</strain>
    </source>
</reference>
<protein>
    <submittedName>
        <fullName evidence="6">ATP-binding cassette domain-containing protein</fullName>
    </submittedName>
</protein>
<dbReference type="GO" id="GO:0016887">
    <property type="term" value="F:ATP hydrolysis activity"/>
    <property type="evidence" value="ECO:0007669"/>
    <property type="project" value="InterPro"/>
</dbReference>
<reference evidence="6" key="1">
    <citation type="submission" date="2023-05" db="EMBL/GenBank/DDBJ databases">
        <authorList>
            <person name="Du J."/>
        </authorList>
    </citation>
    <scope>NUCLEOTIDE SEQUENCE</scope>
    <source>
        <strain evidence="6">UMB1064</strain>
    </source>
</reference>
<dbReference type="InterPro" id="IPR017871">
    <property type="entry name" value="ABC_transporter-like_CS"/>
</dbReference>
<dbReference type="InterPro" id="IPR027417">
    <property type="entry name" value="P-loop_NTPase"/>
</dbReference>
<dbReference type="Pfam" id="PF00005">
    <property type="entry name" value="ABC_tran"/>
    <property type="match status" value="1"/>
</dbReference>
<dbReference type="PANTHER" id="PTHR42734">
    <property type="entry name" value="METAL TRANSPORT SYSTEM ATP-BINDING PROTEIN TM_0124-RELATED"/>
    <property type="match status" value="1"/>
</dbReference>
<evidence type="ECO:0000256" key="4">
    <source>
        <dbReference type="ARBA" id="ARBA00022840"/>
    </source>
</evidence>
<sequence length="231" mass="24615">MSRNHLANPMSAEPIVTLRDASFGYTAVPIVNHITANVAPGTGLALIGANGSGKTTVLRGILGGTRLLAGEMHNNAKIVSYVPQSADLDRTFPVTAFDVVAMGVLHELRPFQPLGHRKERIHAALAKVGLADRTSERFGNLSGGQQQRVLLARAIVARPQLVLLDEPFNGLDTENRAMLLNLLNELKESGTAIIAATHDLVLAEDTCENTLIVAEQPAFGATSKLVPAYVD</sequence>
<dbReference type="AlphaFoldDB" id="A0AAW9SUN1"/>